<dbReference type="RefSeq" id="WP_095609032.1">
    <property type="nucleotide sequence ID" value="NZ_CAUHCB010000013.1"/>
</dbReference>
<keyword evidence="3 7" id="KW-0548">Nucleotidyltransferase</keyword>
<dbReference type="GO" id="GO:0005524">
    <property type="term" value="F:ATP binding"/>
    <property type="evidence" value="ECO:0007669"/>
    <property type="project" value="UniProtKB-KW"/>
</dbReference>
<dbReference type="Pfam" id="PF01467">
    <property type="entry name" value="CTP_transf_like"/>
    <property type="match status" value="1"/>
</dbReference>
<keyword evidence="11" id="KW-1185">Reference proteome</keyword>
<dbReference type="GO" id="GO:0005737">
    <property type="term" value="C:cytoplasm"/>
    <property type="evidence" value="ECO:0007669"/>
    <property type="project" value="UniProtKB-SubCell"/>
</dbReference>
<dbReference type="Proteomes" id="UP000217528">
    <property type="component" value="Unassembled WGS sequence"/>
</dbReference>
<dbReference type="GO" id="GO:0004595">
    <property type="term" value="F:pantetheine-phosphate adenylyltransferase activity"/>
    <property type="evidence" value="ECO:0007669"/>
    <property type="project" value="UniProtKB-UniRule"/>
</dbReference>
<dbReference type="PANTHER" id="PTHR43793">
    <property type="entry name" value="FAD SYNTHASE"/>
    <property type="match status" value="1"/>
</dbReference>
<keyword evidence="5 7" id="KW-0067">ATP-binding</keyword>
<keyword evidence="2 7" id="KW-0808">Transferase</keyword>
<evidence type="ECO:0000313" key="11">
    <source>
        <dbReference type="Proteomes" id="UP000217528"/>
    </source>
</evidence>
<evidence type="ECO:0000313" key="10">
    <source>
        <dbReference type="EMBL" id="PWL08611.1"/>
    </source>
</evidence>
<evidence type="ECO:0000256" key="5">
    <source>
        <dbReference type="ARBA" id="ARBA00022840"/>
    </source>
</evidence>
<evidence type="ECO:0000256" key="2">
    <source>
        <dbReference type="ARBA" id="ARBA00022679"/>
    </source>
</evidence>
<keyword evidence="6 7" id="KW-0173">Coenzyme A biosynthesis</keyword>
<evidence type="ECO:0000313" key="12">
    <source>
        <dbReference type="Proteomes" id="UP000246004"/>
    </source>
</evidence>
<dbReference type="EC" id="2.7.7.3" evidence="7"/>
<dbReference type="InterPro" id="IPR004821">
    <property type="entry name" value="Cyt_trans-like"/>
</dbReference>
<organism evidence="9 11">
    <name type="scientific">Methanosphaera cuniculi</name>
    <dbReference type="NCBI Taxonomy" id="1077256"/>
    <lineage>
        <taxon>Archaea</taxon>
        <taxon>Methanobacteriati</taxon>
        <taxon>Methanobacteriota</taxon>
        <taxon>Methanomada group</taxon>
        <taxon>Methanobacteria</taxon>
        <taxon>Methanobacteriales</taxon>
        <taxon>Methanobacteriaceae</taxon>
        <taxon>Methanosphaera</taxon>
    </lineage>
</organism>
<dbReference type="PANTHER" id="PTHR43793:SF1">
    <property type="entry name" value="FAD SYNTHASE"/>
    <property type="match status" value="1"/>
</dbReference>
<dbReference type="HAMAP" id="MF_00647">
    <property type="entry name" value="PPAT_arch"/>
    <property type="match status" value="1"/>
</dbReference>
<evidence type="ECO:0000256" key="4">
    <source>
        <dbReference type="ARBA" id="ARBA00022741"/>
    </source>
</evidence>
<reference evidence="9 11" key="2">
    <citation type="journal article" date="2017" name="BMC Genomics">
        <title>Genomic analysis of methanogenic archaea reveals a shift towards energy conservation.</title>
        <authorList>
            <person name="Gilmore S.P."/>
            <person name="Henske J.K."/>
            <person name="Sexton J.A."/>
            <person name="Solomon K.V."/>
            <person name="Seppala S."/>
            <person name="Yoo J.I."/>
            <person name="Huyett L.M."/>
            <person name="Pressman A."/>
            <person name="Cogan J.Z."/>
            <person name="Kivenson V."/>
            <person name="Peng X."/>
            <person name="Tan Y."/>
            <person name="Valentine D.L."/>
            <person name="O'Malley M.A."/>
        </authorList>
    </citation>
    <scope>NUCLEOTIDE SEQUENCE [LARGE SCALE GENOMIC DNA]</scope>
    <source>
        <strain evidence="9 11">1R-7</strain>
    </source>
</reference>
<dbReference type="EMBL" id="LWMS01000010">
    <property type="protein sequence ID" value="PWL08611.1"/>
    <property type="molecule type" value="Genomic_DNA"/>
</dbReference>
<comment type="catalytic activity">
    <reaction evidence="7">
        <text>(R)-4'-phosphopantetheine + ATP + H(+) = 3'-dephospho-CoA + diphosphate</text>
        <dbReference type="Rhea" id="RHEA:19801"/>
        <dbReference type="ChEBI" id="CHEBI:15378"/>
        <dbReference type="ChEBI" id="CHEBI:30616"/>
        <dbReference type="ChEBI" id="CHEBI:33019"/>
        <dbReference type="ChEBI" id="CHEBI:57328"/>
        <dbReference type="ChEBI" id="CHEBI:61723"/>
        <dbReference type="EC" id="2.7.7.3"/>
    </reaction>
</comment>
<gene>
    <name evidence="7 10" type="primary">coaD</name>
    <name evidence="9" type="ORF">ASJ82_06980</name>
    <name evidence="10" type="ORF">MSCUN_03230</name>
</gene>
<keyword evidence="1 7" id="KW-0963">Cytoplasm</keyword>
<dbReference type="NCBIfam" id="NF001985">
    <property type="entry name" value="PRK00777.1"/>
    <property type="match status" value="1"/>
</dbReference>
<feature type="domain" description="Cytidyltransferase-like" evidence="8">
    <location>
        <begin position="10"/>
        <end position="142"/>
    </location>
</feature>
<evidence type="ECO:0000313" key="9">
    <source>
        <dbReference type="EMBL" id="PAV06858.1"/>
    </source>
</evidence>
<comment type="subcellular location">
    <subcellularLocation>
        <location evidence="7">Cytoplasm</location>
    </subcellularLocation>
</comment>
<comment type="caution">
    <text evidence="9">The sequence shown here is derived from an EMBL/GenBank/DDBJ whole genome shotgun (WGS) entry which is preliminary data.</text>
</comment>
<dbReference type="NCBIfam" id="TIGR00125">
    <property type="entry name" value="cyt_tran_rel"/>
    <property type="match status" value="1"/>
</dbReference>
<evidence type="ECO:0000256" key="7">
    <source>
        <dbReference type="HAMAP-Rule" id="MF_00647"/>
    </source>
</evidence>
<dbReference type="SUPFAM" id="SSF52374">
    <property type="entry name" value="Nucleotidylyl transferase"/>
    <property type="match status" value="1"/>
</dbReference>
<dbReference type="GO" id="GO:0015937">
    <property type="term" value="P:coenzyme A biosynthetic process"/>
    <property type="evidence" value="ECO:0007669"/>
    <property type="project" value="UniProtKB-UniRule"/>
</dbReference>
<keyword evidence="4 7" id="KW-0547">Nucleotide-binding</keyword>
<dbReference type="Gene3D" id="3.40.50.620">
    <property type="entry name" value="HUPs"/>
    <property type="match status" value="1"/>
</dbReference>
<proteinExistence type="inferred from homology"/>
<protein>
    <recommendedName>
        <fullName evidence="7">Phosphopantetheine adenylyltransferase</fullName>
        <ecNumber evidence="7">2.7.7.3</ecNumber>
    </recommendedName>
    <alternativeName>
        <fullName evidence="7">Dephospho-CoA pyrophosphorylase</fullName>
    </alternativeName>
    <alternativeName>
        <fullName evidence="7">Pantetheine-phosphate adenylyltransferase</fullName>
        <shortName evidence="7">PPAT</shortName>
    </alternativeName>
</protein>
<dbReference type="InterPro" id="IPR023540">
    <property type="entry name" value="PPAT_arch"/>
</dbReference>
<comment type="pathway">
    <text evidence="7">Cofactor biosynthesis; coenzyme A biosynthesis.</text>
</comment>
<dbReference type="UniPathway" id="UPA00241"/>
<evidence type="ECO:0000256" key="6">
    <source>
        <dbReference type="ARBA" id="ARBA00022993"/>
    </source>
</evidence>
<dbReference type="AlphaFoldDB" id="A0A2A2HBX6"/>
<dbReference type="OrthoDB" id="53228at2157"/>
<dbReference type="InterPro" id="IPR014729">
    <property type="entry name" value="Rossmann-like_a/b/a_fold"/>
</dbReference>
<reference evidence="10 12" key="1">
    <citation type="submission" date="2016-04" db="EMBL/GenBank/DDBJ databases">
        <title>Genome sequence of Methanosphaera cuniculi DSM 4103.</title>
        <authorList>
            <person name="Poehlein A."/>
            <person name="Seedorf H."/>
            <person name="Daniel R."/>
        </authorList>
    </citation>
    <scope>NUCLEOTIDE SEQUENCE [LARGE SCALE GENOMIC DNA]</scope>
    <source>
        <strain evidence="10 12">DSM 4103</strain>
    </source>
</reference>
<dbReference type="Proteomes" id="UP000246004">
    <property type="component" value="Unassembled WGS sequence"/>
</dbReference>
<name>A0A2A2HBX6_9EURY</name>
<sequence>MDYTYKKIAVGGTFDKFHKGHEELIRTAFRLSEKVLIGITSDEFAAHKSHDVESCEKRIAKVKEVVNDYDNFYEIKRIDDAMGTADFDPELDAIVVSEETEESAVYINQIRKSNGLNLLDIVVIEWILAADNVPISSTRIRKGEITQDGVLLTEE</sequence>
<comment type="similarity">
    <text evidence="7">Belongs to the eukaryotic CoaD family.</text>
</comment>
<dbReference type="EMBL" id="LMVN01000024">
    <property type="protein sequence ID" value="PAV06858.1"/>
    <property type="molecule type" value="Genomic_DNA"/>
</dbReference>
<comment type="function">
    <text evidence="7">Reversibly transfers an adenylyl group from ATP to 4'-phosphopantetheine, yielding dephospho-CoA (dPCoA) and pyrophosphate.</text>
</comment>
<accession>A0A2A2HBX6</accession>
<evidence type="ECO:0000256" key="3">
    <source>
        <dbReference type="ARBA" id="ARBA00022695"/>
    </source>
</evidence>
<evidence type="ECO:0000259" key="8">
    <source>
        <dbReference type="Pfam" id="PF01467"/>
    </source>
</evidence>
<evidence type="ECO:0000256" key="1">
    <source>
        <dbReference type="ARBA" id="ARBA00022490"/>
    </source>
</evidence>
<dbReference type="InterPro" id="IPR050385">
    <property type="entry name" value="Archaeal_FAD_synthase"/>
</dbReference>